<dbReference type="PANTHER" id="PTHR10877:SF183">
    <property type="entry name" value="AT14535P-RELATED"/>
    <property type="match status" value="1"/>
</dbReference>
<dbReference type="InterPro" id="IPR046791">
    <property type="entry name" value="Polycystin_dom"/>
</dbReference>
<feature type="transmembrane region" description="Helical" evidence="21">
    <location>
        <begin position="500"/>
        <end position="521"/>
    </location>
</feature>
<protein>
    <submittedName>
        <fullName evidence="22">Uncharacterized protein</fullName>
    </submittedName>
</protein>
<feature type="binding site" evidence="18">
    <location>
        <position position="625"/>
    </location>
    <ligand>
        <name>Ca(2+)</name>
        <dbReference type="ChEBI" id="CHEBI:29108"/>
        <label>2</label>
    </ligand>
</feature>
<dbReference type="InterPro" id="IPR002048">
    <property type="entry name" value="EF_hand_dom"/>
</dbReference>
<dbReference type="PROSITE" id="PS00018">
    <property type="entry name" value="EF_HAND_1"/>
    <property type="match status" value="1"/>
</dbReference>
<evidence type="ECO:0000256" key="21">
    <source>
        <dbReference type="SAM" id="Phobius"/>
    </source>
</evidence>
<evidence type="ECO:0000256" key="1">
    <source>
        <dbReference type="ARBA" id="ARBA00004272"/>
    </source>
</evidence>
<comment type="similarity">
    <text evidence="3">Belongs to the polycystin family.</text>
</comment>
<dbReference type="SUPFAM" id="SSF47473">
    <property type="entry name" value="EF-hand"/>
    <property type="match status" value="1"/>
</dbReference>
<feature type="region of interest" description="Disordered" evidence="20">
    <location>
        <begin position="733"/>
        <end position="787"/>
    </location>
</feature>
<dbReference type="GO" id="GO:0005262">
    <property type="term" value="F:calcium channel activity"/>
    <property type="evidence" value="ECO:0007669"/>
    <property type="project" value="UniProtKB-KW"/>
</dbReference>
<evidence type="ECO:0000256" key="12">
    <source>
        <dbReference type="ARBA" id="ARBA00023136"/>
    </source>
</evidence>
<dbReference type="InterPro" id="IPR011992">
    <property type="entry name" value="EF-hand-dom_pair"/>
</dbReference>
<evidence type="ECO:0000256" key="3">
    <source>
        <dbReference type="ARBA" id="ARBA00007200"/>
    </source>
</evidence>
<keyword evidence="8 18" id="KW-0106">Calcium</keyword>
<organism evidence="22">
    <name type="scientific">Cyprideis torosa</name>
    <dbReference type="NCBI Taxonomy" id="163714"/>
    <lineage>
        <taxon>Eukaryota</taxon>
        <taxon>Metazoa</taxon>
        <taxon>Ecdysozoa</taxon>
        <taxon>Arthropoda</taxon>
        <taxon>Crustacea</taxon>
        <taxon>Oligostraca</taxon>
        <taxon>Ostracoda</taxon>
        <taxon>Podocopa</taxon>
        <taxon>Podocopida</taxon>
        <taxon>Cytherocopina</taxon>
        <taxon>Cytheroidea</taxon>
        <taxon>Cytherideidae</taxon>
        <taxon>Cyprideis</taxon>
    </lineage>
</organism>
<keyword evidence="15" id="KW-0966">Cell projection</keyword>
<evidence type="ECO:0000256" key="5">
    <source>
        <dbReference type="ARBA" id="ARBA00022475"/>
    </source>
</evidence>
<proteinExistence type="inferred from homology"/>
<dbReference type="GO" id="GO:0060170">
    <property type="term" value="C:ciliary membrane"/>
    <property type="evidence" value="ECO:0007669"/>
    <property type="project" value="UniProtKB-SubCell"/>
</dbReference>
<dbReference type="InterPro" id="IPR003915">
    <property type="entry name" value="PKD_2"/>
</dbReference>
<evidence type="ECO:0000256" key="4">
    <source>
        <dbReference type="ARBA" id="ARBA00022448"/>
    </source>
</evidence>
<evidence type="ECO:0000256" key="7">
    <source>
        <dbReference type="ARBA" id="ARBA00022692"/>
    </source>
</evidence>
<keyword evidence="14" id="KW-0325">Glycoprotein</keyword>
<feature type="binding site" evidence="18">
    <location>
        <position position="629"/>
    </location>
    <ligand>
        <name>Ca(2+)</name>
        <dbReference type="ChEBI" id="CHEBI:29108"/>
        <label>2</label>
    </ligand>
</feature>
<feature type="transmembrane region" description="Helical" evidence="21">
    <location>
        <begin position="438"/>
        <end position="460"/>
    </location>
</feature>
<dbReference type="PRINTS" id="PR01433">
    <property type="entry name" value="POLYCYSTIN2"/>
</dbReference>
<dbReference type="GO" id="GO:0031410">
    <property type="term" value="C:cytoplasmic vesicle"/>
    <property type="evidence" value="ECO:0007669"/>
    <property type="project" value="UniProtKB-SubCell"/>
</dbReference>
<evidence type="ECO:0000256" key="17">
    <source>
        <dbReference type="ARBA" id="ARBA00023329"/>
    </source>
</evidence>
<feature type="transmembrane region" description="Helical" evidence="21">
    <location>
        <begin position="399"/>
        <end position="418"/>
    </location>
</feature>
<evidence type="ECO:0000256" key="16">
    <source>
        <dbReference type="ARBA" id="ARBA00023303"/>
    </source>
</evidence>
<sequence length="870" mass="100099">MDHEKDISGVEYGEFDDESVVEKSEPQGCWGSFTGCIGGMWATRQMTSSKDREIYVRTTLRELVVYVVFLIILCILTFGMTSSTMFYYTNVMEGLFLDKPYNDTRNTLRGSSQMLDFWRFCEYILLESMYWEYWYDDALTPTIDNNILFQNRLLGAPRFRQLRVRDDSCVVHENFKAAIKQCYDVYSEGIEDTKPFGPGNSSEWLYHTSDELDGNTHWAKLTTYSGAGSIKDLSTLKRNATNDIAHLRNNRWIDRATRAVFLDFTVYNANVNLFCVVKIVFEFPATGGLIPSWSFRTVKLLRYVTVMDYFIMACEFIFVFFIIYYMVEELIEIKHNGCAYFRSVWNMLDLLVIVISIICIAFSIFRYITVQDKIKGLLEDDEMNRYANFEFLGYWQTRYNDMVAVCVFFAWIKIFKYISFNKTMTQLSSTLSRCAKDVAGFAIMFFIVFFAFAQLGYLLFGTQVHDFRTFGDSVFTLLRTILGDFNFHEIESANRILGPIFFLSYVFFVFFVLLNMFLAIINDTYSEVKAEIALQKNEFEIADYFKRGYNNMMGKLGRRDRLVDLENALKLSDANADGVLTFDELRNNLKNHILASLSQKLTALTLTCRCNFSDMEIEMCFARYDTDGDRVIGENEKRAMLADIEGRRLELDQEIKKDGPESRPVTAKGAEAAVVAGAISEEEFQQLQRRVDRMEGSIGSIVNKIDAVLVKLDTMEKTKGKRRENMSKFLDSMAEDGGKRTLGSSSTVQSELPGAPSDTIKRSQRLSKGVRMQSIKRGRKRTRAKAKHAAKDSSKVRVRVRLEELSEKLFTIWTKTHDGSRSPVVSCVSVISACFKMNVDCLRLLTLNTNLPSVRVRQIGGQKPEAFWER</sequence>
<dbReference type="OrthoDB" id="444119at2759"/>
<dbReference type="InterPro" id="IPR051223">
    <property type="entry name" value="Polycystin"/>
</dbReference>
<feature type="transmembrane region" description="Helical" evidence="21">
    <location>
        <begin position="306"/>
        <end position="327"/>
    </location>
</feature>
<dbReference type="Pfam" id="PF08016">
    <property type="entry name" value="PKD_channel"/>
    <property type="match status" value="1"/>
</dbReference>
<reference evidence="22" key="1">
    <citation type="submission" date="2020-11" db="EMBL/GenBank/DDBJ databases">
        <authorList>
            <person name="Tran Van P."/>
        </authorList>
    </citation>
    <scope>NUCLEOTIDE SEQUENCE</scope>
</reference>
<keyword evidence="16 18" id="KW-0407">Ion channel</keyword>
<dbReference type="PANTHER" id="PTHR10877">
    <property type="entry name" value="POLYCYSTIN FAMILY MEMBER"/>
    <property type="match status" value="1"/>
</dbReference>
<evidence type="ECO:0000256" key="18">
    <source>
        <dbReference type="PIRSR" id="PIRSR603915-1"/>
    </source>
</evidence>
<dbReference type="PROSITE" id="PS50222">
    <property type="entry name" value="EF_HAND_2"/>
    <property type="match status" value="2"/>
</dbReference>
<keyword evidence="18" id="KW-0109">Calcium transport</keyword>
<keyword evidence="5" id="KW-1003">Cell membrane</keyword>
<dbReference type="Gene3D" id="1.20.120.350">
    <property type="entry name" value="Voltage-gated potassium channels. Chain C"/>
    <property type="match status" value="1"/>
</dbReference>
<evidence type="ECO:0000256" key="9">
    <source>
        <dbReference type="ARBA" id="ARBA00022989"/>
    </source>
</evidence>
<dbReference type="InterPro" id="IPR013122">
    <property type="entry name" value="PKD1_2_channel"/>
</dbReference>
<evidence type="ECO:0000256" key="6">
    <source>
        <dbReference type="ARBA" id="ARBA00022673"/>
    </source>
</evidence>
<keyword evidence="12 21" id="KW-0472">Membrane</keyword>
<keyword evidence="4" id="KW-0813">Transport</keyword>
<feature type="disulfide bond" evidence="19">
    <location>
        <begin position="169"/>
        <end position="182"/>
    </location>
</feature>
<keyword evidence="11 18" id="KW-0406">Ion transport</keyword>
<keyword evidence="7 21" id="KW-0812">Transmembrane</keyword>
<dbReference type="Gene3D" id="1.10.287.70">
    <property type="match status" value="1"/>
</dbReference>
<accession>A0A7R8WBM1</accession>
<evidence type="ECO:0000256" key="14">
    <source>
        <dbReference type="ARBA" id="ARBA00023180"/>
    </source>
</evidence>
<keyword evidence="10" id="KW-0175">Coiled coil</keyword>
<evidence type="ECO:0000256" key="20">
    <source>
        <dbReference type="SAM" id="MobiDB-lite"/>
    </source>
</evidence>
<dbReference type="InterPro" id="IPR018247">
    <property type="entry name" value="EF_Hand_1_Ca_BS"/>
</dbReference>
<evidence type="ECO:0000256" key="2">
    <source>
        <dbReference type="ARBA" id="ARBA00004541"/>
    </source>
</evidence>
<keyword evidence="6 18" id="KW-0107">Calcium channel</keyword>
<feature type="binding site" evidence="18">
    <location>
        <position position="636"/>
    </location>
    <ligand>
        <name>Ca(2+)</name>
        <dbReference type="ChEBI" id="CHEBI:29108"/>
        <label>2</label>
    </ligand>
</feature>
<dbReference type="FunFam" id="1.20.5.340:FF:000020">
    <property type="entry name" value="polycystin-2 isoform X1"/>
    <property type="match status" value="1"/>
</dbReference>
<keyword evidence="9 21" id="KW-1133">Transmembrane helix</keyword>
<dbReference type="FunFam" id="1.10.287.70:FF:000055">
    <property type="entry name" value="Polycystic kidney disease 2-like 1"/>
    <property type="match status" value="1"/>
</dbReference>
<evidence type="ECO:0000256" key="10">
    <source>
        <dbReference type="ARBA" id="ARBA00023054"/>
    </source>
</evidence>
<dbReference type="Gene3D" id="1.10.238.10">
    <property type="entry name" value="EF-hand"/>
    <property type="match status" value="1"/>
</dbReference>
<dbReference type="GO" id="GO:0050982">
    <property type="term" value="P:detection of mechanical stimulus"/>
    <property type="evidence" value="ECO:0007669"/>
    <property type="project" value="TreeGrafter"/>
</dbReference>
<dbReference type="SMART" id="SM00054">
    <property type="entry name" value="EFh"/>
    <property type="match status" value="2"/>
</dbReference>
<keyword evidence="13" id="KW-1015">Disulfide bond</keyword>
<name>A0A7R8WBM1_9CRUS</name>
<comment type="subcellular location">
    <subcellularLocation>
        <location evidence="1">Cell projection</location>
        <location evidence="1">Cilium membrane</location>
        <topology evidence="1">Multi-pass membrane protein</topology>
    </subcellularLocation>
    <subcellularLocation>
        <location evidence="2">Cytoplasmic vesicle</location>
    </subcellularLocation>
</comment>
<evidence type="ECO:0000256" key="15">
    <source>
        <dbReference type="ARBA" id="ARBA00023273"/>
    </source>
</evidence>
<feature type="compositionally biased region" description="Basic residues" evidence="20">
    <location>
        <begin position="774"/>
        <end position="787"/>
    </location>
</feature>
<gene>
    <name evidence="22" type="ORF">CTOB1V02_LOCUS6443</name>
</gene>
<dbReference type="EMBL" id="OB661594">
    <property type="protein sequence ID" value="CAD7228562.1"/>
    <property type="molecule type" value="Genomic_DNA"/>
</dbReference>
<dbReference type="GO" id="GO:0005509">
    <property type="term" value="F:calcium ion binding"/>
    <property type="evidence" value="ECO:0007669"/>
    <property type="project" value="InterPro"/>
</dbReference>
<evidence type="ECO:0000256" key="19">
    <source>
        <dbReference type="PIRSR" id="PIRSR603915-2"/>
    </source>
</evidence>
<dbReference type="Pfam" id="PF20519">
    <property type="entry name" value="Polycystin_dom"/>
    <property type="match status" value="1"/>
</dbReference>
<evidence type="ECO:0000256" key="13">
    <source>
        <dbReference type="ARBA" id="ARBA00023157"/>
    </source>
</evidence>
<evidence type="ECO:0000256" key="11">
    <source>
        <dbReference type="ARBA" id="ARBA00023065"/>
    </source>
</evidence>
<keyword evidence="18" id="KW-0479">Metal-binding</keyword>
<keyword evidence="17" id="KW-0968">Cytoplasmic vesicle</keyword>
<feature type="transmembrane region" description="Helical" evidence="21">
    <location>
        <begin position="63"/>
        <end position="88"/>
    </location>
</feature>
<dbReference type="InterPro" id="IPR027359">
    <property type="entry name" value="Volt_channel_dom_sf"/>
</dbReference>
<dbReference type="Gene3D" id="1.20.5.340">
    <property type="match status" value="1"/>
</dbReference>
<evidence type="ECO:0000313" key="22">
    <source>
        <dbReference type="EMBL" id="CAD7228562.1"/>
    </source>
</evidence>
<feature type="binding site" evidence="18">
    <location>
        <position position="627"/>
    </location>
    <ligand>
        <name>Ca(2+)</name>
        <dbReference type="ChEBI" id="CHEBI:29108"/>
        <label>2</label>
    </ligand>
</feature>
<feature type="transmembrane region" description="Helical" evidence="21">
    <location>
        <begin position="347"/>
        <end position="368"/>
    </location>
</feature>
<evidence type="ECO:0000256" key="8">
    <source>
        <dbReference type="ARBA" id="ARBA00022837"/>
    </source>
</evidence>
<dbReference type="AlphaFoldDB" id="A0A7R8WBM1"/>